<dbReference type="InterPro" id="IPR036938">
    <property type="entry name" value="PAP2/HPO_sf"/>
</dbReference>
<dbReference type="EC" id="3.6.1.27" evidence="2"/>
<evidence type="ECO:0000313" key="13">
    <source>
        <dbReference type="Proteomes" id="UP001497493"/>
    </source>
</evidence>
<evidence type="ECO:0000256" key="3">
    <source>
        <dbReference type="ARBA" id="ARBA00022475"/>
    </source>
</evidence>
<accession>A0ABM9NJ28</accession>
<keyword evidence="13" id="KW-1185">Reference proteome</keyword>
<evidence type="ECO:0000256" key="10">
    <source>
        <dbReference type="SAM" id="Phobius"/>
    </source>
</evidence>
<organism evidence="12 13">
    <name type="scientific">Candidatus Methylocalor cossyra</name>
    <dbReference type="NCBI Taxonomy" id="3108543"/>
    <lineage>
        <taxon>Bacteria</taxon>
        <taxon>Pseudomonadati</taxon>
        <taxon>Pseudomonadota</taxon>
        <taxon>Gammaproteobacteria</taxon>
        <taxon>Methylococcales</taxon>
        <taxon>Methylococcaceae</taxon>
        <taxon>Candidatus Methylocalor</taxon>
    </lineage>
</organism>
<dbReference type="PANTHER" id="PTHR14969">
    <property type="entry name" value="SPHINGOSINE-1-PHOSPHATE PHOSPHOHYDROLASE"/>
    <property type="match status" value="1"/>
</dbReference>
<dbReference type="Proteomes" id="UP001497493">
    <property type="component" value="Chromosome"/>
</dbReference>
<comment type="catalytic activity">
    <reaction evidence="9">
        <text>di-trans,octa-cis-undecaprenyl diphosphate + H2O = di-trans,octa-cis-undecaprenyl phosphate + phosphate + H(+)</text>
        <dbReference type="Rhea" id="RHEA:28094"/>
        <dbReference type="ChEBI" id="CHEBI:15377"/>
        <dbReference type="ChEBI" id="CHEBI:15378"/>
        <dbReference type="ChEBI" id="CHEBI:43474"/>
        <dbReference type="ChEBI" id="CHEBI:58405"/>
        <dbReference type="ChEBI" id="CHEBI:60392"/>
        <dbReference type="EC" id="3.6.1.27"/>
    </reaction>
</comment>
<dbReference type="SUPFAM" id="SSF48317">
    <property type="entry name" value="Acid phosphatase/Vanadium-dependent haloperoxidase"/>
    <property type="match status" value="1"/>
</dbReference>
<name>A0ABM9NJ28_9GAMM</name>
<feature type="transmembrane region" description="Helical" evidence="10">
    <location>
        <begin position="145"/>
        <end position="166"/>
    </location>
</feature>
<keyword evidence="6 10" id="KW-1133">Transmembrane helix</keyword>
<evidence type="ECO:0000256" key="4">
    <source>
        <dbReference type="ARBA" id="ARBA00022692"/>
    </source>
</evidence>
<gene>
    <name evidence="12" type="ORF">MECH1_V1_1856</name>
</gene>
<evidence type="ECO:0000256" key="5">
    <source>
        <dbReference type="ARBA" id="ARBA00022801"/>
    </source>
</evidence>
<keyword evidence="7 10" id="KW-0472">Membrane</keyword>
<dbReference type="EMBL" id="OZ026884">
    <property type="protein sequence ID" value="CAL1240632.1"/>
    <property type="molecule type" value="Genomic_DNA"/>
</dbReference>
<protein>
    <recommendedName>
        <fullName evidence="2">undecaprenyl-diphosphate phosphatase</fullName>
        <ecNumber evidence="2">3.6.1.27</ecNumber>
    </recommendedName>
    <alternativeName>
        <fullName evidence="8">Undecaprenyl pyrophosphate phosphatase</fullName>
    </alternativeName>
</protein>
<evidence type="ECO:0000256" key="2">
    <source>
        <dbReference type="ARBA" id="ARBA00012374"/>
    </source>
</evidence>
<reference evidence="12 13" key="1">
    <citation type="submission" date="2024-04" db="EMBL/GenBank/DDBJ databases">
        <authorList>
            <person name="Cremers G."/>
        </authorList>
    </citation>
    <scope>NUCLEOTIDE SEQUENCE [LARGE SCALE GENOMIC DNA]</scope>
    <source>
        <strain evidence="12">MeCH1-AG</strain>
    </source>
</reference>
<sequence>MKLLATIHQLDVHMFTWLMAWKRLASFTQISRWISHTGDGFLYLLLAAYLYWSGVPTDRLFLECAVAAFALERPLYFILKNGFKRNRPQEALYDFRSFIIPADKFSFPSGHTSAAFLMATLWAYFYPSTAVPVYLWASAVGLSRIFLGVHFPTDVLVGATMGIAIARTSVRIVTA</sequence>
<keyword evidence="3" id="KW-1003">Cell membrane</keyword>
<dbReference type="SMART" id="SM00014">
    <property type="entry name" value="acidPPc"/>
    <property type="match status" value="1"/>
</dbReference>
<evidence type="ECO:0000256" key="9">
    <source>
        <dbReference type="ARBA" id="ARBA00047594"/>
    </source>
</evidence>
<dbReference type="Gene3D" id="1.20.144.10">
    <property type="entry name" value="Phosphatidic acid phosphatase type 2/haloperoxidase"/>
    <property type="match status" value="1"/>
</dbReference>
<comment type="subcellular location">
    <subcellularLocation>
        <location evidence="1">Cell membrane</location>
        <topology evidence="1">Multi-pass membrane protein</topology>
    </subcellularLocation>
</comment>
<evidence type="ECO:0000313" key="12">
    <source>
        <dbReference type="EMBL" id="CAL1240632.1"/>
    </source>
</evidence>
<dbReference type="InterPro" id="IPR000326">
    <property type="entry name" value="PAP2/HPO"/>
</dbReference>
<evidence type="ECO:0000256" key="8">
    <source>
        <dbReference type="ARBA" id="ARBA00032707"/>
    </source>
</evidence>
<dbReference type="PANTHER" id="PTHR14969:SF62">
    <property type="entry name" value="DECAPRENYLPHOSPHORYL-5-PHOSPHORIBOSE PHOSPHATASE RV3807C-RELATED"/>
    <property type="match status" value="1"/>
</dbReference>
<dbReference type="RefSeq" id="WP_348757216.1">
    <property type="nucleotide sequence ID" value="NZ_OZ026884.1"/>
</dbReference>
<feature type="domain" description="Phosphatidic acid phosphatase type 2/haloperoxidase" evidence="11">
    <location>
        <begin position="61"/>
        <end position="170"/>
    </location>
</feature>
<feature type="transmembrane region" description="Helical" evidence="10">
    <location>
        <begin position="33"/>
        <end position="54"/>
    </location>
</feature>
<evidence type="ECO:0000256" key="7">
    <source>
        <dbReference type="ARBA" id="ARBA00023136"/>
    </source>
</evidence>
<proteinExistence type="predicted"/>
<keyword evidence="5" id="KW-0378">Hydrolase</keyword>
<keyword evidence="4 10" id="KW-0812">Transmembrane</keyword>
<evidence type="ECO:0000256" key="1">
    <source>
        <dbReference type="ARBA" id="ARBA00004651"/>
    </source>
</evidence>
<dbReference type="Pfam" id="PF01569">
    <property type="entry name" value="PAP2"/>
    <property type="match status" value="1"/>
</dbReference>
<evidence type="ECO:0000259" key="11">
    <source>
        <dbReference type="SMART" id="SM00014"/>
    </source>
</evidence>
<evidence type="ECO:0000256" key="6">
    <source>
        <dbReference type="ARBA" id="ARBA00022989"/>
    </source>
</evidence>